<dbReference type="RefSeq" id="WP_133820588.1">
    <property type="nucleotide sequence ID" value="NZ_SNZH01000014.1"/>
</dbReference>
<accession>A0A4R6YQB2</accession>
<evidence type="ECO:0008006" key="4">
    <source>
        <dbReference type="Google" id="ProtNLM"/>
    </source>
</evidence>
<feature type="chain" id="PRO_5020499306" description="Lipoprotein" evidence="1">
    <location>
        <begin position="20"/>
        <end position="111"/>
    </location>
</feature>
<dbReference type="EMBL" id="SNZH01000014">
    <property type="protein sequence ID" value="TDR40101.1"/>
    <property type="molecule type" value="Genomic_DNA"/>
</dbReference>
<sequence length="111" mass="12224">MRRLRLLSIVLVALLSACSAPLPPERADYAGLWRAGDTTILITPTGRVEYVVRRGNGFSKSIKAPLQRFEGDSFVVGLGPMSTTFIVTQPPHRDQGVWKMTVDGVELVRSQ</sequence>
<evidence type="ECO:0000313" key="2">
    <source>
        <dbReference type="EMBL" id="TDR40101.1"/>
    </source>
</evidence>
<keyword evidence="1" id="KW-0732">Signal</keyword>
<dbReference type="PROSITE" id="PS51257">
    <property type="entry name" value="PROKAR_LIPOPROTEIN"/>
    <property type="match status" value="1"/>
</dbReference>
<evidence type="ECO:0000313" key="3">
    <source>
        <dbReference type="Proteomes" id="UP000295293"/>
    </source>
</evidence>
<gene>
    <name evidence="2" type="ORF">DFR29_114153</name>
</gene>
<keyword evidence="3" id="KW-1185">Reference proteome</keyword>
<proteinExistence type="predicted"/>
<dbReference type="Proteomes" id="UP000295293">
    <property type="component" value="Unassembled WGS sequence"/>
</dbReference>
<reference evidence="2 3" key="1">
    <citation type="submission" date="2019-03" db="EMBL/GenBank/DDBJ databases">
        <title>Genomic Encyclopedia of Type Strains, Phase IV (KMG-IV): sequencing the most valuable type-strain genomes for metagenomic binning, comparative biology and taxonomic classification.</title>
        <authorList>
            <person name="Goeker M."/>
        </authorList>
    </citation>
    <scope>NUCLEOTIDE SEQUENCE [LARGE SCALE GENOMIC DNA]</scope>
    <source>
        <strain evidence="2 3">DSM 21667</strain>
    </source>
</reference>
<feature type="signal peptide" evidence="1">
    <location>
        <begin position="1"/>
        <end position="19"/>
    </location>
</feature>
<dbReference type="OrthoDB" id="583175at2"/>
<evidence type="ECO:0000256" key="1">
    <source>
        <dbReference type="SAM" id="SignalP"/>
    </source>
</evidence>
<name>A0A4R6YQB2_9GAMM</name>
<protein>
    <recommendedName>
        <fullName evidence="4">Lipoprotein</fullName>
    </recommendedName>
</protein>
<organism evidence="2 3">
    <name type="scientific">Tahibacter aquaticus</name>
    <dbReference type="NCBI Taxonomy" id="520092"/>
    <lineage>
        <taxon>Bacteria</taxon>
        <taxon>Pseudomonadati</taxon>
        <taxon>Pseudomonadota</taxon>
        <taxon>Gammaproteobacteria</taxon>
        <taxon>Lysobacterales</taxon>
        <taxon>Rhodanobacteraceae</taxon>
        <taxon>Tahibacter</taxon>
    </lineage>
</organism>
<comment type="caution">
    <text evidence="2">The sequence shown here is derived from an EMBL/GenBank/DDBJ whole genome shotgun (WGS) entry which is preliminary data.</text>
</comment>
<dbReference type="AlphaFoldDB" id="A0A4R6YQB2"/>